<dbReference type="InterPro" id="IPR023214">
    <property type="entry name" value="HAD_sf"/>
</dbReference>
<dbReference type="GO" id="GO:0055070">
    <property type="term" value="P:copper ion homeostasis"/>
    <property type="evidence" value="ECO:0007669"/>
    <property type="project" value="TreeGrafter"/>
</dbReference>
<dbReference type="RefSeq" id="WP_064038443.1">
    <property type="nucleotide sequence ID" value="NZ_LUUH01000089.1"/>
</dbReference>
<dbReference type="GO" id="GO:0043682">
    <property type="term" value="F:P-type divalent copper transporter activity"/>
    <property type="evidence" value="ECO:0007669"/>
    <property type="project" value="TreeGrafter"/>
</dbReference>
<dbReference type="InterPro" id="IPR036412">
    <property type="entry name" value="HAD-like_sf"/>
</dbReference>
<feature type="transmembrane region" description="Helical" evidence="10">
    <location>
        <begin position="24"/>
        <end position="42"/>
    </location>
</feature>
<feature type="transmembrane region" description="Helical" evidence="10">
    <location>
        <begin position="99"/>
        <end position="118"/>
    </location>
</feature>
<dbReference type="InterPro" id="IPR001757">
    <property type="entry name" value="P_typ_ATPase"/>
</dbReference>
<accession>A0A177LXK8</accession>
<dbReference type="PRINTS" id="PR00119">
    <property type="entry name" value="CATATPASE"/>
</dbReference>
<keyword evidence="3 10" id="KW-0812">Transmembrane</keyword>
<keyword evidence="8 10" id="KW-1133">Transmembrane helix</keyword>
<feature type="region of interest" description="Disordered" evidence="11">
    <location>
        <begin position="643"/>
        <end position="666"/>
    </location>
</feature>
<evidence type="ECO:0000256" key="9">
    <source>
        <dbReference type="ARBA" id="ARBA00023136"/>
    </source>
</evidence>
<dbReference type="InterPro" id="IPR044492">
    <property type="entry name" value="P_typ_ATPase_HD_dom"/>
</dbReference>
<protein>
    <recommendedName>
        <fullName evidence="12">P-type ATPase A domain-containing protein</fullName>
    </recommendedName>
</protein>
<dbReference type="Gene3D" id="2.70.150.10">
    <property type="entry name" value="Calcium-transporting ATPase, cytoplasmic transduction domain A"/>
    <property type="match status" value="1"/>
</dbReference>
<feature type="compositionally biased region" description="Polar residues" evidence="11">
    <location>
        <begin position="647"/>
        <end position="666"/>
    </location>
</feature>
<dbReference type="SFLD" id="SFLDS00003">
    <property type="entry name" value="Haloacid_Dehalogenase"/>
    <property type="match status" value="1"/>
</dbReference>
<dbReference type="PROSITE" id="PS00154">
    <property type="entry name" value="ATPASE_E1_E2"/>
    <property type="match status" value="1"/>
</dbReference>
<evidence type="ECO:0000256" key="5">
    <source>
        <dbReference type="ARBA" id="ARBA00022741"/>
    </source>
</evidence>
<dbReference type="GO" id="GO:0012505">
    <property type="term" value="C:endomembrane system"/>
    <property type="evidence" value="ECO:0007669"/>
    <property type="project" value="UniProtKB-SubCell"/>
</dbReference>
<dbReference type="Pfam" id="PF00702">
    <property type="entry name" value="Hydrolase"/>
    <property type="match status" value="1"/>
</dbReference>
<reference evidence="13 14" key="1">
    <citation type="submission" date="2016-03" db="EMBL/GenBank/DDBJ databases">
        <authorList>
            <person name="Ploux O."/>
        </authorList>
    </citation>
    <scope>NUCLEOTIDE SEQUENCE [LARGE SCALE GENOMIC DNA]</scope>
    <source>
        <strain evidence="13 14">R-45371</strain>
    </source>
</reference>
<dbReference type="SUPFAM" id="SSF81665">
    <property type="entry name" value="Calcium ATPase, transmembrane domain M"/>
    <property type="match status" value="1"/>
</dbReference>
<evidence type="ECO:0000256" key="7">
    <source>
        <dbReference type="ARBA" id="ARBA00022967"/>
    </source>
</evidence>
<evidence type="ECO:0000259" key="12">
    <source>
        <dbReference type="Pfam" id="PF00122"/>
    </source>
</evidence>
<evidence type="ECO:0000313" key="13">
    <source>
        <dbReference type="EMBL" id="OAH98231.1"/>
    </source>
</evidence>
<dbReference type="NCBIfam" id="TIGR01494">
    <property type="entry name" value="ATPase_P-type"/>
    <property type="match status" value="1"/>
</dbReference>
<name>A0A177LXK8_METMH</name>
<feature type="transmembrane region" description="Helical" evidence="10">
    <location>
        <begin position="72"/>
        <end position="93"/>
    </location>
</feature>
<dbReference type="NCBIfam" id="TIGR01525">
    <property type="entry name" value="ATPase-IB_hvy"/>
    <property type="match status" value="1"/>
</dbReference>
<dbReference type="GO" id="GO:0005886">
    <property type="term" value="C:plasma membrane"/>
    <property type="evidence" value="ECO:0007669"/>
    <property type="project" value="UniProtKB-SubCell"/>
</dbReference>
<keyword evidence="7" id="KW-1278">Translocase</keyword>
<dbReference type="SFLD" id="SFLDF00027">
    <property type="entry name" value="p-type_atpase"/>
    <property type="match status" value="1"/>
</dbReference>
<dbReference type="Gene3D" id="3.40.50.1000">
    <property type="entry name" value="HAD superfamily/HAD-like"/>
    <property type="match status" value="1"/>
</dbReference>
<dbReference type="InterPro" id="IPR027256">
    <property type="entry name" value="P-typ_ATPase_IB"/>
</dbReference>
<feature type="transmembrane region" description="Helical" evidence="10">
    <location>
        <begin position="48"/>
        <end position="65"/>
    </location>
</feature>
<dbReference type="PANTHER" id="PTHR43520">
    <property type="entry name" value="ATP7, ISOFORM B"/>
    <property type="match status" value="1"/>
</dbReference>
<keyword evidence="4 10" id="KW-0479">Metal-binding</keyword>
<dbReference type="SFLD" id="SFLDG00002">
    <property type="entry name" value="C1.7:_P-type_atpase_like"/>
    <property type="match status" value="1"/>
</dbReference>
<organism evidence="13 14">
    <name type="scientific">Methylomonas methanica</name>
    <dbReference type="NCBI Taxonomy" id="421"/>
    <lineage>
        <taxon>Bacteria</taxon>
        <taxon>Pseudomonadati</taxon>
        <taxon>Pseudomonadota</taxon>
        <taxon>Gammaproteobacteria</taxon>
        <taxon>Methylococcales</taxon>
        <taxon>Methylococcaceae</taxon>
        <taxon>Methylomonas</taxon>
    </lineage>
</organism>
<comment type="similarity">
    <text evidence="2 10">Belongs to the cation transport ATPase (P-type) (TC 3.A.3) family. Type IB subfamily.</text>
</comment>
<evidence type="ECO:0000256" key="1">
    <source>
        <dbReference type="ARBA" id="ARBA00004127"/>
    </source>
</evidence>
<sequence length="666" mass="72161">MPYKPYFDRIDAQLLKISPASDIMLLRVIAAAIPVLCFALDAFYDMPVLYWLGMPFYLICLALYLEALLKTILLMHKVSAELLIVLVMIVTWLDGEPLSGAMVAWFIGFGLYISFTIIRKNREKIEALLQDSKKTAQVLRGDQIHEIPLLEVQKQDVIIVAKGAMITVDGLISDGESSIDEAFVTGEPFPVSKQRGDAVISGTMNLSAPLQVIAEKNGNDAFIAIMTREIEAGLQQKSSLQQRADLTVQLLILGVTAYAFLLLFITGSLHLMATALAVVCPCAWALATPTAFAANIGRLARNNILARGGEPLENMQDIKTLILDKTGTVTKAVPEVSQVIALAMPEQDLLTLCASVESRFDHPIANTIVAYANGHGVSHLLNVTQVEDLPGRGIKARIGADNVLIGSQETLQQLDIELPPLDYTGRAIWVAVNREVKGVIVIRDIIRAEMQGLVAAIHDCGIETVLLATGDNEESEAKRVAEYIGADGYFYNFKPDDKTALVKKMQLQGKVAMVGDGVNDAPALAAANVGIAIGGHKNVSLAVMSADIVILGDDAKDLITILRLSRKMGGIIKQNYTWAMGFNAVGLTLATMGVLNPIVAALFHHLSSVLVVVNASRLYFTGIETSPLGPLFQKMDEITNRKHVHQAEQSPLNSENPAETLAEQQP</sequence>
<dbReference type="EMBL" id="LUUH01000089">
    <property type="protein sequence ID" value="OAH98231.1"/>
    <property type="molecule type" value="Genomic_DNA"/>
</dbReference>
<dbReference type="GO" id="GO:0005524">
    <property type="term" value="F:ATP binding"/>
    <property type="evidence" value="ECO:0007669"/>
    <property type="project" value="UniProtKB-UniRule"/>
</dbReference>
<evidence type="ECO:0000256" key="6">
    <source>
        <dbReference type="ARBA" id="ARBA00022840"/>
    </source>
</evidence>
<dbReference type="PANTHER" id="PTHR43520:SF8">
    <property type="entry name" value="P-TYPE CU(+) TRANSPORTER"/>
    <property type="match status" value="1"/>
</dbReference>
<feature type="transmembrane region" description="Helical" evidence="10">
    <location>
        <begin position="576"/>
        <end position="595"/>
    </location>
</feature>
<dbReference type="InterPro" id="IPR018303">
    <property type="entry name" value="ATPase_P-typ_P_site"/>
</dbReference>
<dbReference type="Proteomes" id="UP000077763">
    <property type="component" value="Unassembled WGS sequence"/>
</dbReference>
<evidence type="ECO:0000256" key="3">
    <source>
        <dbReference type="ARBA" id="ARBA00022692"/>
    </source>
</evidence>
<evidence type="ECO:0000256" key="2">
    <source>
        <dbReference type="ARBA" id="ARBA00006024"/>
    </source>
</evidence>
<evidence type="ECO:0000256" key="4">
    <source>
        <dbReference type="ARBA" id="ARBA00022723"/>
    </source>
</evidence>
<evidence type="ECO:0000256" key="10">
    <source>
        <dbReference type="RuleBase" id="RU362081"/>
    </source>
</evidence>
<evidence type="ECO:0000256" key="11">
    <source>
        <dbReference type="SAM" id="MobiDB-lite"/>
    </source>
</evidence>
<keyword evidence="5 10" id="KW-0547">Nucleotide-binding</keyword>
<dbReference type="AlphaFoldDB" id="A0A177LXK8"/>
<comment type="caution">
    <text evidence="13">The sequence shown here is derived from an EMBL/GenBank/DDBJ whole genome shotgun (WGS) entry which is preliminary data.</text>
</comment>
<dbReference type="Pfam" id="PF00122">
    <property type="entry name" value="E1-E2_ATPase"/>
    <property type="match status" value="1"/>
</dbReference>
<dbReference type="InterPro" id="IPR008250">
    <property type="entry name" value="ATPase_P-typ_transduc_dom_A_sf"/>
</dbReference>
<dbReference type="InterPro" id="IPR059000">
    <property type="entry name" value="ATPase_P-type_domA"/>
</dbReference>
<dbReference type="Gene3D" id="3.40.1110.10">
    <property type="entry name" value="Calcium-transporting ATPase, cytoplasmic domain N"/>
    <property type="match status" value="1"/>
</dbReference>
<keyword evidence="10" id="KW-1003">Cell membrane</keyword>
<dbReference type="SUPFAM" id="SSF81653">
    <property type="entry name" value="Calcium ATPase, transduction domain A"/>
    <property type="match status" value="1"/>
</dbReference>
<dbReference type="NCBIfam" id="TIGR01512">
    <property type="entry name" value="ATPase-IB2_Cd"/>
    <property type="match status" value="1"/>
</dbReference>
<dbReference type="InterPro" id="IPR023299">
    <property type="entry name" value="ATPase_P-typ_cyto_dom_N"/>
</dbReference>
<keyword evidence="9 10" id="KW-0472">Membrane</keyword>
<dbReference type="InterPro" id="IPR023298">
    <property type="entry name" value="ATPase_P-typ_TM_dom_sf"/>
</dbReference>
<evidence type="ECO:0000313" key="14">
    <source>
        <dbReference type="Proteomes" id="UP000077763"/>
    </source>
</evidence>
<keyword evidence="6 10" id="KW-0067">ATP-binding</keyword>
<feature type="transmembrane region" description="Helical" evidence="10">
    <location>
        <begin position="246"/>
        <end position="265"/>
    </location>
</feature>
<dbReference type="GO" id="GO:0016887">
    <property type="term" value="F:ATP hydrolysis activity"/>
    <property type="evidence" value="ECO:0007669"/>
    <property type="project" value="InterPro"/>
</dbReference>
<dbReference type="GO" id="GO:0005507">
    <property type="term" value="F:copper ion binding"/>
    <property type="evidence" value="ECO:0007669"/>
    <property type="project" value="TreeGrafter"/>
</dbReference>
<proteinExistence type="inferred from homology"/>
<feature type="domain" description="P-type ATPase A" evidence="12">
    <location>
        <begin position="132"/>
        <end position="230"/>
    </location>
</feature>
<comment type="subcellular location">
    <subcellularLocation>
        <location evidence="10">Cell membrane</location>
    </subcellularLocation>
    <subcellularLocation>
        <location evidence="1">Endomembrane system</location>
        <topology evidence="1">Multi-pass membrane protein</topology>
    </subcellularLocation>
</comment>
<dbReference type="SUPFAM" id="SSF56784">
    <property type="entry name" value="HAD-like"/>
    <property type="match status" value="1"/>
</dbReference>
<feature type="transmembrane region" description="Helical" evidence="10">
    <location>
        <begin position="271"/>
        <end position="294"/>
    </location>
</feature>
<gene>
    <name evidence="13" type="ORF">A1353_22010</name>
</gene>
<evidence type="ECO:0000256" key="8">
    <source>
        <dbReference type="ARBA" id="ARBA00022989"/>
    </source>
</evidence>